<comment type="caution">
    <text evidence="3">The sequence shown here is derived from an EMBL/GenBank/DDBJ whole genome shotgun (WGS) entry which is preliminary data.</text>
</comment>
<dbReference type="PRINTS" id="PR00625">
    <property type="entry name" value="JDOMAIN"/>
</dbReference>
<dbReference type="InterPro" id="IPR001623">
    <property type="entry name" value="DnaJ_domain"/>
</dbReference>
<feature type="domain" description="J" evidence="2">
    <location>
        <begin position="287"/>
        <end position="353"/>
    </location>
</feature>
<evidence type="ECO:0000313" key="3">
    <source>
        <dbReference type="EMBL" id="TFJ82951.1"/>
    </source>
</evidence>
<feature type="region of interest" description="Disordered" evidence="1">
    <location>
        <begin position="1"/>
        <end position="76"/>
    </location>
</feature>
<dbReference type="Proteomes" id="UP000355283">
    <property type="component" value="Unassembled WGS sequence"/>
</dbReference>
<reference evidence="3 4" key="1">
    <citation type="submission" date="2019-01" db="EMBL/GenBank/DDBJ databases">
        <title>Nuclear Genome Assembly of the Microalgal Biofuel strain Nannochloropsis salina CCMP1776.</title>
        <authorList>
            <person name="Hovde B."/>
        </authorList>
    </citation>
    <scope>NUCLEOTIDE SEQUENCE [LARGE SCALE GENOMIC DNA]</scope>
    <source>
        <strain evidence="3 4">CCMP1776</strain>
    </source>
</reference>
<feature type="compositionally biased region" description="Acidic residues" evidence="1">
    <location>
        <begin position="878"/>
        <end position="888"/>
    </location>
</feature>
<dbReference type="PANTHER" id="PTHR44094:SF8">
    <property type="entry name" value="DNAJ HEAT SHOCK N-TERMINAL DOMAIN-CONTAINING PROTEIN-RELATED"/>
    <property type="match status" value="1"/>
</dbReference>
<dbReference type="InterPro" id="IPR026894">
    <property type="entry name" value="DnaJ_X"/>
</dbReference>
<feature type="region of interest" description="Disordered" evidence="1">
    <location>
        <begin position="257"/>
        <end position="282"/>
    </location>
</feature>
<feature type="compositionally biased region" description="Basic and acidic residues" evidence="1">
    <location>
        <begin position="467"/>
        <end position="478"/>
    </location>
</feature>
<dbReference type="PANTHER" id="PTHR44094">
    <property type="entry name" value="DNAJ HEAT SHOCK N-TERMINAL DOMAIN-CONTAINING PROTEIN"/>
    <property type="match status" value="1"/>
</dbReference>
<proteinExistence type="predicted"/>
<dbReference type="SMART" id="SM00271">
    <property type="entry name" value="DnaJ"/>
    <property type="match status" value="1"/>
</dbReference>
<dbReference type="AlphaFoldDB" id="A0A4D9CUI5"/>
<dbReference type="InterPro" id="IPR052423">
    <property type="entry name" value="EMIR"/>
</dbReference>
<gene>
    <name evidence="3" type="ORF">NSK_005724</name>
</gene>
<feature type="compositionally biased region" description="Low complexity" evidence="1">
    <location>
        <begin position="630"/>
        <end position="644"/>
    </location>
</feature>
<evidence type="ECO:0000259" key="2">
    <source>
        <dbReference type="PROSITE" id="PS50076"/>
    </source>
</evidence>
<dbReference type="EMBL" id="SDOX01000085">
    <property type="protein sequence ID" value="TFJ82951.1"/>
    <property type="molecule type" value="Genomic_DNA"/>
</dbReference>
<feature type="region of interest" description="Disordered" evidence="1">
    <location>
        <begin position="630"/>
        <end position="749"/>
    </location>
</feature>
<feature type="compositionally biased region" description="Low complexity" evidence="1">
    <location>
        <begin position="54"/>
        <end position="69"/>
    </location>
</feature>
<dbReference type="InterPro" id="IPR036869">
    <property type="entry name" value="J_dom_sf"/>
</dbReference>
<organism evidence="3 4">
    <name type="scientific">Nannochloropsis salina CCMP1776</name>
    <dbReference type="NCBI Taxonomy" id="1027361"/>
    <lineage>
        <taxon>Eukaryota</taxon>
        <taxon>Sar</taxon>
        <taxon>Stramenopiles</taxon>
        <taxon>Ochrophyta</taxon>
        <taxon>Eustigmatophyceae</taxon>
        <taxon>Eustigmatales</taxon>
        <taxon>Monodopsidaceae</taxon>
        <taxon>Microchloropsis</taxon>
        <taxon>Microchloropsis salina</taxon>
    </lineage>
</organism>
<dbReference type="SUPFAM" id="SSF46565">
    <property type="entry name" value="Chaperone J-domain"/>
    <property type="match status" value="1"/>
</dbReference>
<feature type="compositionally biased region" description="Basic and acidic residues" evidence="1">
    <location>
        <begin position="260"/>
        <end position="270"/>
    </location>
</feature>
<dbReference type="Gene3D" id="1.10.287.110">
    <property type="entry name" value="DnaJ domain"/>
    <property type="match status" value="1"/>
</dbReference>
<dbReference type="Pfam" id="PF14308">
    <property type="entry name" value="DnaJ-X"/>
    <property type="match status" value="1"/>
</dbReference>
<dbReference type="PROSITE" id="PS50076">
    <property type="entry name" value="DNAJ_2"/>
    <property type="match status" value="1"/>
</dbReference>
<feature type="compositionally biased region" description="Low complexity" evidence="1">
    <location>
        <begin position="683"/>
        <end position="704"/>
    </location>
</feature>
<sequence length="888" mass="93135">MSTPPPHYPSPRGSPSSPWDAVLPENKTIRRARWGQLVRPASSSSLPPRPPSPSVTSLALSAPASPGSAETGPQGSKSLVAWAHTSSRSLLNHSARDALGGISGGVTSLVGGVGLGLASLVAAPAMGAQHYGTRRLGCWGGGGHASPSVLDDHLSSAFSRVDLLISFAPPLPRLPPSLPPSLPGVRGFLAGLGAGLAGCVVLPVAGMVGGVSYIVGGVINTPTSVLNMSRGRVWDPLLQRWVRYDLKEEAARVLDVAEEEEKKEGGGREGRRGRRAGAGKAQDEGQSLYDVLGVDRNAAPETIKRAYYRTALAVHPDRAPSQCPEAKARFQRLSEAYQILSTPALREAYDKEGMTVGRLGGREAACGEEGKGPFGTAPASAGAQESLFPLPSLPPSLLPSLPPSTKACRHASFIDGDLFFSMLFGSERFQPYLGKLFIASAIDVLGSLSLSGTEADLSFAESEAEGQDIRKGGRERGEGQGQRAAATLGENKKTLCETQTRREVRIAVHLVKILKPLVEGRKDSFSRFCEAEAADLVSRSLGPLILRELGSTYKRAAREFLGGEKGGDIDGTALRREGELTARMATGGLGGLAASLDKRRARVQRQADVAGAAIQGMKLGKSFMDVYASSGPSLPGSTPGTPHGQTGGKRGRAAGFFNRNASAPSLSCPRPVPGGSNSSSADTTLPPSQPPSSSASISTVSTTPENLTPEAMHYPATAPVGGKEGGPASSTAGTGGGVGRAEKASKEAELEADGLPRLVSITWKLAAYDIGETVGRACGKVLSDNSVTREERRVRAEGLMALGRAFKERSRQALAKAGGAVDYQKEWEALDRQFMHRYESSTSIHTMASSNSSPSFPTDLQQKQYDQPFSEERLAEERGEEEAAGIVL</sequence>
<feature type="region of interest" description="Disordered" evidence="1">
    <location>
        <begin position="461"/>
        <end position="489"/>
    </location>
</feature>
<protein>
    <recommendedName>
        <fullName evidence="2">J domain-containing protein</fullName>
    </recommendedName>
</protein>
<evidence type="ECO:0000256" key="1">
    <source>
        <dbReference type="SAM" id="MobiDB-lite"/>
    </source>
</evidence>
<dbReference type="Pfam" id="PF00226">
    <property type="entry name" value="DnaJ"/>
    <property type="match status" value="1"/>
</dbReference>
<keyword evidence="4" id="KW-1185">Reference proteome</keyword>
<name>A0A4D9CUI5_9STRA</name>
<feature type="compositionally biased region" description="Basic and acidic residues" evidence="1">
    <location>
        <begin position="740"/>
        <end position="749"/>
    </location>
</feature>
<accession>A0A4D9CUI5</accession>
<dbReference type="OrthoDB" id="10250354at2759"/>
<dbReference type="CDD" id="cd06257">
    <property type="entry name" value="DnaJ"/>
    <property type="match status" value="1"/>
</dbReference>
<feature type="region of interest" description="Disordered" evidence="1">
    <location>
        <begin position="845"/>
        <end position="888"/>
    </location>
</feature>
<evidence type="ECO:0000313" key="4">
    <source>
        <dbReference type="Proteomes" id="UP000355283"/>
    </source>
</evidence>
<feature type="compositionally biased region" description="Polar residues" evidence="1">
    <location>
        <begin position="845"/>
        <end position="867"/>
    </location>
</feature>